<evidence type="ECO:0000313" key="3">
    <source>
        <dbReference type="Proteomes" id="UP001500102"/>
    </source>
</evidence>
<feature type="transmembrane region" description="Helical" evidence="1">
    <location>
        <begin position="21"/>
        <end position="44"/>
    </location>
</feature>
<reference evidence="3" key="1">
    <citation type="journal article" date="2019" name="Int. J. Syst. Evol. Microbiol.">
        <title>The Global Catalogue of Microorganisms (GCM) 10K type strain sequencing project: providing services to taxonomists for standard genome sequencing and annotation.</title>
        <authorList>
            <consortium name="The Broad Institute Genomics Platform"/>
            <consortium name="The Broad Institute Genome Sequencing Center for Infectious Disease"/>
            <person name="Wu L."/>
            <person name="Ma J."/>
        </authorList>
    </citation>
    <scope>NUCLEOTIDE SEQUENCE [LARGE SCALE GENOMIC DNA]</scope>
    <source>
        <strain evidence="3">JCM 15921</strain>
    </source>
</reference>
<feature type="transmembrane region" description="Helical" evidence="1">
    <location>
        <begin position="103"/>
        <end position="122"/>
    </location>
</feature>
<evidence type="ECO:0000256" key="1">
    <source>
        <dbReference type="SAM" id="Phobius"/>
    </source>
</evidence>
<dbReference type="RefSeq" id="WP_344367973.1">
    <property type="nucleotide sequence ID" value="NZ_BAAAQB010000041.1"/>
</dbReference>
<keyword evidence="3" id="KW-1185">Reference proteome</keyword>
<comment type="caution">
    <text evidence="2">The sequence shown here is derived from an EMBL/GenBank/DDBJ whole genome shotgun (WGS) entry which is preliminary data.</text>
</comment>
<name>A0ABP5LFI1_9MICC</name>
<gene>
    <name evidence="2" type="ORF">GCM10009825_38300</name>
</gene>
<sequence>MALGDAAQPQAVRSHRVVLDAYAFIKGWLIATSLWVGLLLLLVAGGYGVPAARDGADAGHVWGFLGMVILYGFGGSLVVAAPLAWVLAYLLGPVRNQRIHIGAFFAVPTLVFWLLGSVLGFGWQPWLLIPWATVGAAAAIGRWAIRKDVLASNSAANPA</sequence>
<protein>
    <submittedName>
        <fullName evidence="2">Uncharacterized protein</fullName>
    </submittedName>
</protein>
<feature type="transmembrane region" description="Helical" evidence="1">
    <location>
        <begin position="128"/>
        <end position="145"/>
    </location>
</feature>
<feature type="transmembrane region" description="Helical" evidence="1">
    <location>
        <begin position="64"/>
        <end position="91"/>
    </location>
</feature>
<keyword evidence="1" id="KW-0472">Membrane</keyword>
<dbReference type="Proteomes" id="UP001500102">
    <property type="component" value="Unassembled WGS sequence"/>
</dbReference>
<keyword evidence="1" id="KW-0812">Transmembrane</keyword>
<keyword evidence="1" id="KW-1133">Transmembrane helix</keyword>
<dbReference type="EMBL" id="BAAAQB010000041">
    <property type="protein sequence ID" value="GAA2145535.1"/>
    <property type="molecule type" value="Genomic_DNA"/>
</dbReference>
<evidence type="ECO:0000313" key="2">
    <source>
        <dbReference type="EMBL" id="GAA2145535.1"/>
    </source>
</evidence>
<organism evidence="2 3">
    <name type="scientific">Arthrobacter humicola</name>
    <dbReference type="NCBI Taxonomy" id="409291"/>
    <lineage>
        <taxon>Bacteria</taxon>
        <taxon>Bacillati</taxon>
        <taxon>Actinomycetota</taxon>
        <taxon>Actinomycetes</taxon>
        <taxon>Micrococcales</taxon>
        <taxon>Micrococcaceae</taxon>
        <taxon>Arthrobacter</taxon>
    </lineage>
</organism>
<accession>A0ABP5LFI1</accession>
<proteinExistence type="predicted"/>